<protein>
    <submittedName>
        <fullName evidence="1">Uncharacterized protein</fullName>
    </submittedName>
</protein>
<dbReference type="InterPro" id="IPR036291">
    <property type="entry name" value="NAD(P)-bd_dom_sf"/>
</dbReference>
<dbReference type="SUPFAM" id="SSF51735">
    <property type="entry name" value="NAD(P)-binding Rossmann-fold domains"/>
    <property type="match status" value="1"/>
</dbReference>
<gene>
    <name evidence="1" type="ORF">HUJ06_000533</name>
</gene>
<name>A0A822ZCN5_NELNU</name>
<comment type="caution">
    <text evidence="1">The sequence shown here is derived from an EMBL/GenBank/DDBJ whole genome shotgun (WGS) entry which is preliminary data.</text>
</comment>
<dbReference type="EMBL" id="DUZY01000006">
    <property type="protein sequence ID" value="DAD42303.1"/>
    <property type="molecule type" value="Genomic_DNA"/>
</dbReference>
<keyword evidence="2" id="KW-1185">Reference proteome</keyword>
<proteinExistence type="predicted"/>
<evidence type="ECO:0000313" key="1">
    <source>
        <dbReference type="EMBL" id="DAD42303.1"/>
    </source>
</evidence>
<accession>A0A822ZCN5</accession>
<organism evidence="1 2">
    <name type="scientific">Nelumbo nucifera</name>
    <name type="common">Sacred lotus</name>
    <dbReference type="NCBI Taxonomy" id="4432"/>
    <lineage>
        <taxon>Eukaryota</taxon>
        <taxon>Viridiplantae</taxon>
        <taxon>Streptophyta</taxon>
        <taxon>Embryophyta</taxon>
        <taxon>Tracheophyta</taxon>
        <taxon>Spermatophyta</taxon>
        <taxon>Magnoliopsida</taxon>
        <taxon>Proteales</taxon>
        <taxon>Nelumbonaceae</taxon>
        <taxon>Nelumbo</taxon>
    </lineage>
</organism>
<evidence type="ECO:0000313" key="2">
    <source>
        <dbReference type="Proteomes" id="UP000607653"/>
    </source>
</evidence>
<reference evidence="1 2" key="1">
    <citation type="journal article" date="2020" name="Mol. Biol. Evol.">
        <title>Distinct Expression and Methylation Patterns for Genes with Different Fates following a Single Whole-Genome Duplication in Flowering Plants.</title>
        <authorList>
            <person name="Shi T."/>
            <person name="Rahmani R.S."/>
            <person name="Gugger P.F."/>
            <person name="Wang M."/>
            <person name="Li H."/>
            <person name="Zhang Y."/>
            <person name="Li Z."/>
            <person name="Wang Q."/>
            <person name="Van de Peer Y."/>
            <person name="Marchal K."/>
            <person name="Chen J."/>
        </authorList>
    </citation>
    <scope>NUCLEOTIDE SEQUENCE [LARGE SCALE GENOMIC DNA]</scope>
    <source>
        <tissue evidence="1">Leaf</tissue>
    </source>
</reference>
<dbReference type="Proteomes" id="UP000607653">
    <property type="component" value="Unassembled WGS sequence"/>
</dbReference>
<dbReference type="Gene3D" id="3.40.50.720">
    <property type="entry name" value="NAD(P)-binding Rossmann-like Domain"/>
    <property type="match status" value="1"/>
</dbReference>
<dbReference type="AlphaFoldDB" id="A0A822ZCN5"/>
<sequence length="115" mass="12368">MDASGSLSSNLVDRILQRGYTVHAVVQNHGDLQLQAFKGISSDNSKNLKAFHANPFDYQSIMDALKGCSGLSYSFEPLQYQPTFDSAMATSQASSFTTTFPPLTATGSSYSSPES</sequence>